<name>A0A662ZWH1_PHOVU</name>
<dbReference type="EMBL" id="RWHZ01000056">
    <property type="protein sequence ID" value="TSE47365.1"/>
    <property type="molecule type" value="Genomic_DNA"/>
</dbReference>
<evidence type="ECO:0000313" key="1">
    <source>
        <dbReference type="EMBL" id="TSE47365.1"/>
    </source>
</evidence>
<dbReference type="RefSeq" id="WP_143888681.1">
    <property type="nucleotide sequence ID" value="NZ_RWHZ01000056.1"/>
</dbReference>
<organism evidence="1 2">
    <name type="scientific">Phocaeicola vulgatus</name>
    <name type="common">Bacteroides vulgatus</name>
    <dbReference type="NCBI Taxonomy" id="821"/>
    <lineage>
        <taxon>Bacteria</taxon>
        <taxon>Pseudomonadati</taxon>
        <taxon>Bacteroidota</taxon>
        <taxon>Bacteroidia</taxon>
        <taxon>Bacteroidales</taxon>
        <taxon>Bacteroidaceae</taxon>
        <taxon>Phocaeicola</taxon>
    </lineage>
</organism>
<gene>
    <name evidence="1" type="ORF">EH214_03405</name>
</gene>
<accession>A0A662ZWH1</accession>
<dbReference type="SUPFAM" id="SSF52540">
    <property type="entry name" value="P-loop containing nucleoside triphosphate hydrolases"/>
    <property type="match status" value="1"/>
</dbReference>
<sequence length="783" mass="91140">MNPSEIKKIEKLLKQMQNVPLEGPDIDDAFYIFAVQVNSESSTGKRKLTCGKPYYLLDGFEIYEDRILVSKDRYIKTVYDYYMDGGMSSPHITVSAIVGENGAGKSSVIEFEMRLINNFSAIVFGEFAKVDGWPHLHFIDGVKGELYYLLKQNVYRLCVADRDVKLYCYHWQEDGNGYIVFNNPIEIINGDGAPMMGEPIKSVYFTRYFESLKNLLPRFFYTIVLNQSAYAYNTNDFASECNDEKYEIKVRNGDNKNEKDEIIPYSTEDKCWLSGLFHKNDGYQIPIVLIPYRVEGNYDINVENKLAYERLISIMVREDEEGRVINGHLRMTSFDLQRKPCDYDLDYIHQRLGFRQFGSDDYEKMKSILLNTWNSLVGFDILANSKSYLYRNQAINYLVYKTLKIACTYDEYRKFRYRYIVREEPFDEKSFQELVQMTIANNSHVANKLYRTIAYLIWDIYEIHGETKDKPLKIRITDINERWINAFNKRRVELTSNIGSSLITEASIPPPFFDTAIGLVELNTGAYVPFEFLSSGEKQQAYSISALVYHLKNLDSVSDDNSSSERVAYPYIQLVLEEVELYYHPELQRQLIKNILDGIKQANLRHIKWISICIVTHSPFVLSDIPSNNVLALRKDGDEVFNIPCFASNIHEMLKLSFFLKQGTAGDLATWTTTRIAKCLRIYRWINEIEPAPAFFTSLQDIPEEYAFIEKYKTLSALRQFSKEGFQYVYSPEVLLSQINLIGEPVIRRVLLDDYKRTFPEKKDDYKESLKALLMEQIKALEE</sequence>
<dbReference type="InterPro" id="IPR027417">
    <property type="entry name" value="P-loop_NTPase"/>
</dbReference>
<reference evidence="1 2" key="1">
    <citation type="journal article" date="2019" name="Nat. Commun.">
        <title>Gram positive-like bacteriocins with broad spectrum anti-Bacteroidales activity encoded on mobile elements of the human gut microbiota.</title>
        <authorList>
            <person name="Bechon N."/>
            <person name="Coyne M.J.Jr."/>
            <person name="Laclare-Mceneany V."/>
            <person name="Chatzidaki-Livanis M."/>
            <person name="Ghigo J.-M."/>
            <person name="Comstock L.E."/>
        </authorList>
    </citation>
    <scope>NUCLEOTIDE SEQUENCE [LARGE SCALE GENOMIC DNA]</scope>
    <source>
        <strain evidence="1 2">CL01T12C17</strain>
    </source>
</reference>
<dbReference type="AlphaFoldDB" id="A0A662ZWH1"/>
<comment type="caution">
    <text evidence="1">The sequence shown here is derived from an EMBL/GenBank/DDBJ whole genome shotgun (WGS) entry which is preliminary data.</text>
</comment>
<dbReference type="Gene3D" id="3.40.50.300">
    <property type="entry name" value="P-loop containing nucleotide triphosphate hydrolases"/>
    <property type="match status" value="1"/>
</dbReference>
<evidence type="ECO:0000313" key="2">
    <source>
        <dbReference type="Proteomes" id="UP000408523"/>
    </source>
</evidence>
<dbReference type="Proteomes" id="UP000408523">
    <property type="component" value="Unassembled WGS sequence"/>
</dbReference>
<proteinExistence type="predicted"/>
<protein>
    <submittedName>
        <fullName evidence="1">Putative AbiEii-like type IV TA system toxin with AAA domain</fullName>
    </submittedName>
</protein>